<proteinExistence type="predicted"/>
<keyword evidence="5" id="KW-1185">Reference proteome</keyword>
<accession>A0A6M1R5M3</accession>
<dbReference type="Gene3D" id="3.40.630.30">
    <property type="match status" value="1"/>
</dbReference>
<keyword evidence="2" id="KW-0012">Acyltransferase</keyword>
<dbReference type="AlphaFoldDB" id="A0A6M1R5M3"/>
<feature type="domain" description="N-acetyltransferase" evidence="3">
    <location>
        <begin position="2"/>
        <end position="153"/>
    </location>
</feature>
<dbReference type="SUPFAM" id="SSF55729">
    <property type="entry name" value="Acyl-CoA N-acyltransferases (Nat)"/>
    <property type="match status" value="2"/>
</dbReference>
<dbReference type="PANTHER" id="PTHR43877:SF1">
    <property type="entry name" value="ACETYLTRANSFERASE"/>
    <property type="match status" value="1"/>
</dbReference>
<evidence type="ECO:0000313" key="4">
    <source>
        <dbReference type="EMBL" id="NGN95340.1"/>
    </source>
</evidence>
<dbReference type="InterPro" id="IPR016181">
    <property type="entry name" value="Acyl_CoA_acyltransferase"/>
</dbReference>
<dbReference type="CDD" id="cd04301">
    <property type="entry name" value="NAT_SF"/>
    <property type="match status" value="1"/>
</dbReference>
<evidence type="ECO:0000313" key="5">
    <source>
        <dbReference type="Proteomes" id="UP000483261"/>
    </source>
</evidence>
<dbReference type="GO" id="GO:0016747">
    <property type="term" value="F:acyltransferase activity, transferring groups other than amino-acyl groups"/>
    <property type="evidence" value="ECO:0007669"/>
    <property type="project" value="InterPro"/>
</dbReference>
<organism evidence="4 5">
    <name type="scientific">Nocardioides turkmenicus</name>
    <dbReference type="NCBI Taxonomy" id="2711220"/>
    <lineage>
        <taxon>Bacteria</taxon>
        <taxon>Bacillati</taxon>
        <taxon>Actinomycetota</taxon>
        <taxon>Actinomycetes</taxon>
        <taxon>Propionibacteriales</taxon>
        <taxon>Nocardioidaceae</taxon>
        <taxon>Nocardioides</taxon>
    </lineage>
</organism>
<dbReference type="InterPro" id="IPR050832">
    <property type="entry name" value="Bact_Acetyltransf"/>
</dbReference>
<dbReference type="InterPro" id="IPR000182">
    <property type="entry name" value="GNAT_dom"/>
</dbReference>
<dbReference type="PROSITE" id="PS51186">
    <property type="entry name" value="GNAT"/>
    <property type="match status" value="1"/>
</dbReference>
<protein>
    <submittedName>
        <fullName evidence="4">GNAT family N-acetyltransferase</fullName>
    </submittedName>
</protein>
<evidence type="ECO:0000256" key="1">
    <source>
        <dbReference type="ARBA" id="ARBA00022679"/>
    </source>
</evidence>
<reference evidence="4 5" key="1">
    <citation type="submission" date="2020-02" db="EMBL/GenBank/DDBJ databases">
        <title>Whole-genome analyses of novel actinobacteria.</title>
        <authorList>
            <person name="Sahin N."/>
        </authorList>
    </citation>
    <scope>NUCLEOTIDE SEQUENCE [LARGE SCALE GENOMIC DNA]</scope>
    <source>
        <strain evidence="4 5">KC13</strain>
    </source>
</reference>
<comment type="caution">
    <text evidence="4">The sequence shown here is derived from an EMBL/GenBank/DDBJ whole genome shotgun (WGS) entry which is preliminary data.</text>
</comment>
<dbReference type="EMBL" id="JAALAA010000022">
    <property type="protein sequence ID" value="NGN95340.1"/>
    <property type="molecule type" value="Genomic_DNA"/>
</dbReference>
<dbReference type="Pfam" id="PF00583">
    <property type="entry name" value="Acetyltransf_1"/>
    <property type="match status" value="1"/>
</dbReference>
<sequence length="320" mass="36024">MSVIAPVDVHDDTALKAWYAVEAASMAFDRPYASHRTFEALANSVRTPHDHGRRVLLAAKEQGETIGIAELDLPEEERSHVVELGIHVLPVHRWRGVGTELWRAADDVRRTNGRTLTTAEVTIPPKSSLAFARALGFKSVRREDHLAADLPLPHKPFNVLGYEILMWEDRTPEDLLAQFVGLRNQMGKEMPGKSQEDMVAHTADRIRSAEKSTARSYDRITAAAREILTGELVGYSVIFLAHGSDEAIQDDTFVKAAHRGHKLGLALKVATLAAVQRDHPERTSIHTWTDPSNDVMQRINRQFGFRKIELMHEVQRTDRW</sequence>
<keyword evidence="1 4" id="KW-0808">Transferase</keyword>
<dbReference type="PANTHER" id="PTHR43877">
    <property type="entry name" value="AMINOALKYLPHOSPHONATE N-ACETYLTRANSFERASE-RELATED-RELATED"/>
    <property type="match status" value="1"/>
</dbReference>
<name>A0A6M1R5M3_9ACTN</name>
<evidence type="ECO:0000256" key="2">
    <source>
        <dbReference type="ARBA" id="ARBA00023315"/>
    </source>
</evidence>
<dbReference type="Proteomes" id="UP000483261">
    <property type="component" value="Unassembled WGS sequence"/>
</dbReference>
<gene>
    <name evidence="4" type="ORF">G5C66_21695</name>
</gene>
<evidence type="ECO:0000259" key="3">
    <source>
        <dbReference type="PROSITE" id="PS51186"/>
    </source>
</evidence>